<accession>K9XTB0</accession>
<dbReference type="STRING" id="111780.Sta7437_1335"/>
<dbReference type="Proteomes" id="UP000010473">
    <property type="component" value="Chromosome"/>
</dbReference>
<dbReference type="OrthoDB" id="557779at2"/>
<dbReference type="InterPro" id="IPR023393">
    <property type="entry name" value="START-like_dom_sf"/>
</dbReference>
<evidence type="ECO:0000313" key="2">
    <source>
        <dbReference type="Proteomes" id="UP000010473"/>
    </source>
</evidence>
<dbReference type="Gene3D" id="3.30.530.20">
    <property type="match status" value="1"/>
</dbReference>
<protein>
    <submittedName>
        <fullName evidence="1">Polyketide cyclase/dehydrase</fullName>
    </submittedName>
</protein>
<dbReference type="Pfam" id="PF10604">
    <property type="entry name" value="Polyketide_cyc2"/>
    <property type="match status" value="1"/>
</dbReference>
<dbReference type="SUPFAM" id="SSF55961">
    <property type="entry name" value="Bet v1-like"/>
    <property type="match status" value="1"/>
</dbReference>
<organism evidence="1 2">
    <name type="scientific">Stanieria cyanosphaera (strain ATCC 29371 / PCC 7437)</name>
    <dbReference type="NCBI Taxonomy" id="111780"/>
    <lineage>
        <taxon>Bacteria</taxon>
        <taxon>Bacillati</taxon>
        <taxon>Cyanobacteriota</taxon>
        <taxon>Cyanophyceae</taxon>
        <taxon>Pleurocapsales</taxon>
        <taxon>Dermocarpellaceae</taxon>
        <taxon>Stanieria</taxon>
    </lineage>
</organism>
<dbReference type="eggNOG" id="COG3832">
    <property type="taxonomic scope" value="Bacteria"/>
</dbReference>
<dbReference type="EMBL" id="CP003653">
    <property type="protein sequence ID" value="AFZ34902.1"/>
    <property type="molecule type" value="Genomic_DNA"/>
</dbReference>
<keyword evidence="2" id="KW-1185">Reference proteome</keyword>
<evidence type="ECO:0000313" key="1">
    <source>
        <dbReference type="EMBL" id="AFZ34902.1"/>
    </source>
</evidence>
<dbReference type="CDD" id="cd07812">
    <property type="entry name" value="SRPBCC"/>
    <property type="match status" value="1"/>
</dbReference>
<dbReference type="PATRIC" id="fig|111780.3.peg.1392"/>
<proteinExistence type="predicted"/>
<sequence>MSSPQIFEQSIAIKASATVVESCFTDLDLMHRWLNPVLRCEPIGKWNTTIGSLSRFTIKIPLLQPSLKSVVVEREPGLIVWQFDGFFQGRDRWECQPLPEGTLLINRFEFEIPNAIVSWGFNQFAANWTKKDMQAQLRRLKRVAEQVYRDSDQ</sequence>
<dbReference type="AlphaFoldDB" id="K9XTB0"/>
<dbReference type="InterPro" id="IPR019587">
    <property type="entry name" value="Polyketide_cyclase/dehydratase"/>
</dbReference>
<dbReference type="KEGG" id="scs:Sta7437_1335"/>
<dbReference type="RefSeq" id="WP_015192575.1">
    <property type="nucleotide sequence ID" value="NC_019748.1"/>
</dbReference>
<reference evidence="2" key="1">
    <citation type="journal article" date="2013" name="Proc. Natl. Acad. Sci. U.S.A.">
        <title>Improving the coverage of the cyanobacterial phylum using diversity-driven genome sequencing.</title>
        <authorList>
            <person name="Shih P.M."/>
            <person name="Wu D."/>
            <person name="Latifi A."/>
            <person name="Axen S.D."/>
            <person name="Fewer D.P."/>
            <person name="Talla E."/>
            <person name="Calteau A."/>
            <person name="Cai F."/>
            <person name="Tandeau de Marsac N."/>
            <person name="Rippka R."/>
            <person name="Herdman M."/>
            <person name="Sivonen K."/>
            <person name="Coursin T."/>
            <person name="Laurent T."/>
            <person name="Goodwin L."/>
            <person name="Nolan M."/>
            <person name="Davenport K.W."/>
            <person name="Han C.S."/>
            <person name="Rubin E.M."/>
            <person name="Eisen J.A."/>
            <person name="Woyke T."/>
            <person name="Gugger M."/>
            <person name="Kerfeld C.A."/>
        </authorList>
    </citation>
    <scope>NUCLEOTIDE SEQUENCE [LARGE SCALE GENOMIC DNA]</scope>
    <source>
        <strain evidence="2">ATCC 29371 / PCC 7437</strain>
    </source>
</reference>
<dbReference type="HOGENOM" id="CLU_1692995_0_0_3"/>
<gene>
    <name evidence="1" type="ordered locus">Sta7437_1335</name>
</gene>
<name>K9XTB0_STAC7</name>